<protein>
    <submittedName>
        <fullName evidence="2">Uncharacterized protein</fullName>
    </submittedName>
</protein>
<feature type="compositionally biased region" description="Polar residues" evidence="1">
    <location>
        <begin position="31"/>
        <end position="40"/>
    </location>
</feature>
<evidence type="ECO:0000313" key="2">
    <source>
        <dbReference type="EMBL" id="CAJ1966298.1"/>
    </source>
</evidence>
<organism evidence="2 3">
    <name type="scientific">Cylindrotheca closterium</name>
    <dbReference type="NCBI Taxonomy" id="2856"/>
    <lineage>
        <taxon>Eukaryota</taxon>
        <taxon>Sar</taxon>
        <taxon>Stramenopiles</taxon>
        <taxon>Ochrophyta</taxon>
        <taxon>Bacillariophyta</taxon>
        <taxon>Bacillariophyceae</taxon>
        <taxon>Bacillariophycidae</taxon>
        <taxon>Bacillariales</taxon>
        <taxon>Bacillariaceae</taxon>
        <taxon>Cylindrotheca</taxon>
    </lineage>
</organism>
<gene>
    <name evidence="2" type="ORF">CYCCA115_LOCUS21881</name>
</gene>
<sequence length="162" mass="17899">MAPNLKHRPLVLQTAAGLDLQDLKTFPPLTSEAQVPQSQGKAGCGDTTIQTSPKQDSSDYWEWNGDNDVKVQQAMAEEQAAELVCADHIIENIIREAPSAGVVNTTSADNDQYWDWSPAQPAASYWDWPSTKNEQRELVRQFDATQTTTVAAAGASDSYWDW</sequence>
<dbReference type="AlphaFoldDB" id="A0AAD2PXK7"/>
<keyword evidence="3" id="KW-1185">Reference proteome</keyword>
<comment type="caution">
    <text evidence="2">The sequence shown here is derived from an EMBL/GenBank/DDBJ whole genome shotgun (WGS) entry which is preliminary data.</text>
</comment>
<reference evidence="2" key="1">
    <citation type="submission" date="2023-08" db="EMBL/GenBank/DDBJ databases">
        <authorList>
            <person name="Audoor S."/>
            <person name="Bilcke G."/>
        </authorList>
    </citation>
    <scope>NUCLEOTIDE SEQUENCE</scope>
</reference>
<evidence type="ECO:0000256" key="1">
    <source>
        <dbReference type="SAM" id="MobiDB-lite"/>
    </source>
</evidence>
<feature type="region of interest" description="Disordered" evidence="1">
    <location>
        <begin position="31"/>
        <end position="60"/>
    </location>
</feature>
<accession>A0AAD2PXK7</accession>
<evidence type="ECO:0000313" key="3">
    <source>
        <dbReference type="Proteomes" id="UP001295423"/>
    </source>
</evidence>
<name>A0AAD2PXK7_9STRA</name>
<dbReference type="Proteomes" id="UP001295423">
    <property type="component" value="Unassembled WGS sequence"/>
</dbReference>
<proteinExistence type="predicted"/>
<dbReference type="EMBL" id="CAKOGP040002269">
    <property type="protein sequence ID" value="CAJ1966298.1"/>
    <property type="molecule type" value="Genomic_DNA"/>
</dbReference>